<comment type="similarity">
    <text evidence="3 7">Belongs to the flagella basal body rod proteins family.</text>
</comment>
<dbReference type="NCBIfam" id="TIGR02492">
    <property type="entry name" value="flgK_ends"/>
    <property type="match status" value="1"/>
</dbReference>
<keyword evidence="12" id="KW-1185">Reference proteome</keyword>
<feature type="domain" description="Flagellar hook-associated protein FlgK helical" evidence="10">
    <location>
        <begin position="107"/>
        <end position="326"/>
    </location>
</feature>
<dbReference type="Pfam" id="PF22638">
    <property type="entry name" value="FlgK_D1"/>
    <property type="match status" value="1"/>
</dbReference>
<dbReference type="PANTHER" id="PTHR30033:SF1">
    <property type="entry name" value="FLAGELLAR HOOK-ASSOCIATED PROTEIN 1"/>
    <property type="match status" value="1"/>
</dbReference>
<name>A0A109JJ26_9BRAD</name>
<dbReference type="InterPro" id="IPR002371">
    <property type="entry name" value="FlgK"/>
</dbReference>
<dbReference type="InterPro" id="IPR019776">
    <property type="entry name" value="Flagellar_basal_body_rod_CS"/>
</dbReference>
<dbReference type="GO" id="GO:0005198">
    <property type="term" value="F:structural molecule activity"/>
    <property type="evidence" value="ECO:0007669"/>
    <property type="project" value="UniProtKB-UniRule"/>
</dbReference>
<proteinExistence type="inferred from homology"/>
<evidence type="ECO:0000256" key="7">
    <source>
        <dbReference type="RuleBase" id="RU362065"/>
    </source>
</evidence>
<dbReference type="InterPro" id="IPR053927">
    <property type="entry name" value="FlgK_helical"/>
</dbReference>
<dbReference type="PRINTS" id="PR01005">
    <property type="entry name" value="FLGHOOKAP1"/>
</dbReference>
<keyword evidence="6 7" id="KW-0975">Bacterial flagellum</keyword>
<dbReference type="GO" id="GO:0009424">
    <property type="term" value="C:bacterial-type flagellum hook"/>
    <property type="evidence" value="ECO:0007669"/>
    <property type="project" value="UniProtKB-UniRule"/>
</dbReference>
<gene>
    <name evidence="7" type="primary">flgK</name>
    <name evidence="11" type="ORF">AS156_15615</name>
</gene>
<comment type="caution">
    <text evidence="11">The sequence shown here is derived from an EMBL/GenBank/DDBJ whole genome shotgun (WGS) entry which is preliminary data.</text>
</comment>
<dbReference type="Pfam" id="PF07196">
    <property type="entry name" value="Flagellin_IN"/>
    <property type="match status" value="1"/>
</dbReference>
<keyword evidence="11" id="KW-0969">Cilium</keyword>
<evidence type="ECO:0000259" key="10">
    <source>
        <dbReference type="Pfam" id="PF22638"/>
    </source>
</evidence>
<keyword evidence="5 7" id="KW-0964">Secreted</keyword>
<keyword evidence="11" id="KW-0966">Cell projection</keyword>
<evidence type="ECO:0000256" key="3">
    <source>
        <dbReference type="ARBA" id="ARBA00009677"/>
    </source>
</evidence>
<dbReference type="InterPro" id="IPR010930">
    <property type="entry name" value="Flg_bb/hook_C_dom"/>
</dbReference>
<dbReference type="OrthoDB" id="7181295at2"/>
<protein>
    <recommendedName>
        <fullName evidence="4 7">Flagellar hook-associated protein 1</fullName>
        <shortName evidence="7">HAP1</shortName>
    </recommendedName>
</protein>
<comment type="subcellular location">
    <subcellularLocation>
        <location evidence="1">Bacterial flagellum basal body</location>
    </subcellularLocation>
    <subcellularLocation>
        <location evidence="2 7">Secreted</location>
    </subcellularLocation>
</comment>
<dbReference type="AlphaFoldDB" id="A0A109JJ26"/>
<evidence type="ECO:0000256" key="5">
    <source>
        <dbReference type="ARBA" id="ARBA00022525"/>
    </source>
</evidence>
<keyword evidence="11" id="KW-0282">Flagellum</keyword>
<dbReference type="GO" id="GO:0005576">
    <property type="term" value="C:extracellular region"/>
    <property type="evidence" value="ECO:0007669"/>
    <property type="project" value="UniProtKB-SubCell"/>
</dbReference>
<feature type="domain" description="Flagellar basal body rod protein N-terminal" evidence="8">
    <location>
        <begin position="11"/>
        <end position="38"/>
    </location>
</feature>
<organism evidence="11 12">
    <name type="scientific">Bradyrhizobium macuxiense</name>
    <dbReference type="NCBI Taxonomy" id="1755647"/>
    <lineage>
        <taxon>Bacteria</taxon>
        <taxon>Pseudomonadati</taxon>
        <taxon>Pseudomonadota</taxon>
        <taxon>Alphaproteobacteria</taxon>
        <taxon>Hyphomicrobiales</taxon>
        <taxon>Nitrobacteraceae</taxon>
        <taxon>Bradyrhizobium</taxon>
    </lineage>
</organism>
<dbReference type="PROSITE" id="PS00588">
    <property type="entry name" value="FLAGELLA_BB_ROD"/>
    <property type="match status" value="1"/>
</dbReference>
<evidence type="ECO:0000259" key="9">
    <source>
        <dbReference type="Pfam" id="PF06429"/>
    </source>
</evidence>
<evidence type="ECO:0000256" key="1">
    <source>
        <dbReference type="ARBA" id="ARBA00004117"/>
    </source>
</evidence>
<dbReference type="InterPro" id="IPR001444">
    <property type="entry name" value="Flag_bb_rod_N"/>
</dbReference>
<evidence type="ECO:0000256" key="2">
    <source>
        <dbReference type="ARBA" id="ARBA00004613"/>
    </source>
</evidence>
<feature type="domain" description="Flagellar basal-body/hook protein C-terminal" evidence="9">
    <location>
        <begin position="549"/>
        <end position="587"/>
    </location>
</feature>
<dbReference type="GO" id="GO:0044780">
    <property type="term" value="P:bacterial-type flagellum assembly"/>
    <property type="evidence" value="ECO:0007669"/>
    <property type="project" value="InterPro"/>
</dbReference>
<dbReference type="SUPFAM" id="SSF64518">
    <property type="entry name" value="Phase 1 flagellin"/>
    <property type="match status" value="1"/>
</dbReference>
<dbReference type="PANTHER" id="PTHR30033">
    <property type="entry name" value="FLAGELLAR HOOK-ASSOCIATED PROTEIN 1"/>
    <property type="match status" value="1"/>
</dbReference>
<dbReference type="Proteomes" id="UP000057737">
    <property type="component" value="Unassembled WGS sequence"/>
</dbReference>
<evidence type="ECO:0000259" key="8">
    <source>
        <dbReference type="Pfam" id="PF00460"/>
    </source>
</evidence>
<evidence type="ECO:0000313" key="12">
    <source>
        <dbReference type="Proteomes" id="UP000057737"/>
    </source>
</evidence>
<dbReference type="Pfam" id="PF00460">
    <property type="entry name" value="Flg_bb_rod"/>
    <property type="match status" value="1"/>
</dbReference>
<sequence length="593" mass="59310">MSSLNIAQSIAFSGLAATQVQISVASANISNADTKGYTEKTANQVSSVTAGVGTGVIVAGISSTVDKLLLKSLIGATSDLGSADTNNNYLTELEQLYGNTSSASSASTGTSIANTLASFETALSSLASTPNSASLQANAMSALNAVTAQLQNTSSGIQKLRSNADQDIASSVTSINSDLQQISNLNAQIKQEAAAGQSTADLEDQRNSALQDLSSMMNVSYFTASNGDLQVYTSTGQALVDSTAHPLSYTPASSVTASTVYTPGSSSSGFSGITVNGVDITSQITSGKIGALITLRDQTLPAAQSQLDELAQQLTSSVNAVSNQGTPVPPPTSLTGTATVSSTTPLSATGTVRLAVADKSGNLVSYQDINLASYTTVGALVSAINSGTSGVAASINSSGQLVLAASGSGNGVSINEMTSSVGSSSEGFSDYFGLNDLITGTNASNIAVRSDILSGAAGLPTATLDSSASLTAGNSVLSSGSATIVNALQSTLTGSTNFAMAGGLGAMTGSFTDYASAIVANIAGKATQASSTYTAKQSAQSTYASSLSSQSGVNIDEETANLSTLQNKYSAASELIQVINTMFSSLVTAMQSI</sequence>
<accession>A0A109JJ26</accession>
<reference evidence="11 12" key="1">
    <citation type="submission" date="2015-11" db="EMBL/GenBank/DDBJ databases">
        <title>Draft Genome Sequence of the Strain BR 10303 (Bradyrhizobium sp.) isolated from nodules of Centrolobium paraense.</title>
        <authorList>
            <person name="Zelli J.E."/>
            <person name="Simoes-Araujo J.L."/>
            <person name="Barauna A.C."/>
            <person name="Silva K."/>
        </authorList>
    </citation>
    <scope>NUCLEOTIDE SEQUENCE [LARGE SCALE GENOMIC DNA]</scope>
    <source>
        <strain evidence="11 12">BR 10303</strain>
    </source>
</reference>
<dbReference type="RefSeq" id="WP_066512282.1">
    <property type="nucleotide sequence ID" value="NZ_LNCU01000098.1"/>
</dbReference>
<evidence type="ECO:0000256" key="6">
    <source>
        <dbReference type="ARBA" id="ARBA00023143"/>
    </source>
</evidence>
<dbReference type="InterPro" id="IPR010810">
    <property type="entry name" value="Flagellin_hook_IN_motif"/>
</dbReference>
<dbReference type="EMBL" id="LNCU01000098">
    <property type="protein sequence ID" value="KWV49943.1"/>
    <property type="molecule type" value="Genomic_DNA"/>
</dbReference>
<evidence type="ECO:0000256" key="4">
    <source>
        <dbReference type="ARBA" id="ARBA00016244"/>
    </source>
</evidence>
<dbReference type="GO" id="GO:0009425">
    <property type="term" value="C:bacterial-type flagellum basal body"/>
    <property type="evidence" value="ECO:0007669"/>
    <property type="project" value="UniProtKB-SubCell"/>
</dbReference>
<evidence type="ECO:0000313" key="11">
    <source>
        <dbReference type="EMBL" id="KWV49943.1"/>
    </source>
</evidence>
<dbReference type="Pfam" id="PF06429">
    <property type="entry name" value="Flg_bbr_C"/>
    <property type="match status" value="1"/>
</dbReference>